<evidence type="ECO:0000313" key="2">
    <source>
        <dbReference type="EMBL" id="RZC36073.1"/>
    </source>
</evidence>
<protein>
    <submittedName>
        <fullName evidence="2">Uncharacterized protein</fullName>
    </submittedName>
</protein>
<reference evidence="2 3" key="1">
    <citation type="submission" date="2017-03" db="EMBL/GenBank/DDBJ databases">
        <title>Genome of the blue death feigning beetle - Asbolus verrucosus.</title>
        <authorList>
            <person name="Rider S.D."/>
        </authorList>
    </citation>
    <scope>NUCLEOTIDE SEQUENCE [LARGE SCALE GENOMIC DNA]</scope>
    <source>
        <strain evidence="2">Butters</strain>
        <tissue evidence="2">Head and leg muscle</tissue>
    </source>
</reference>
<dbReference type="AlphaFoldDB" id="A0A482VTW3"/>
<feature type="region of interest" description="Disordered" evidence="1">
    <location>
        <begin position="19"/>
        <end position="39"/>
    </location>
</feature>
<evidence type="ECO:0000313" key="3">
    <source>
        <dbReference type="Proteomes" id="UP000292052"/>
    </source>
</evidence>
<organism evidence="2 3">
    <name type="scientific">Asbolus verrucosus</name>
    <name type="common">Desert ironclad beetle</name>
    <dbReference type="NCBI Taxonomy" id="1661398"/>
    <lineage>
        <taxon>Eukaryota</taxon>
        <taxon>Metazoa</taxon>
        <taxon>Ecdysozoa</taxon>
        <taxon>Arthropoda</taxon>
        <taxon>Hexapoda</taxon>
        <taxon>Insecta</taxon>
        <taxon>Pterygota</taxon>
        <taxon>Neoptera</taxon>
        <taxon>Endopterygota</taxon>
        <taxon>Coleoptera</taxon>
        <taxon>Polyphaga</taxon>
        <taxon>Cucujiformia</taxon>
        <taxon>Tenebrionidae</taxon>
        <taxon>Pimeliinae</taxon>
        <taxon>Asbolus</taxon>
    </lineage>
</organism>
<dbReference type="EMBL" id="QDEB01065495">
    <property type="protein sequence ID" value="RZC36073.1"/>
    <property type="molecule type" value="Genomic_DNA"/>
</dbReference>
<sequence>MWFYRTGYVNSQNMRMRSTENPHYYRKTGLHPNNRSNLF</sequence>
<dbReference type="Proteomes" id="UP000292052">
    <property type="component" value="Unassembled WGS sequence"/>
</dbReference>
<keyword evidence="3" id="KW-1185">Reference proteome</keyword>
<name>A0A482VTW3_ASBVE</name>
<accession>A0A482VTW3</accession>
<evidence type="ECO:0000256" key="1">
    <source>
        <dbReference type="SAM" id="MobiDB-lite"/>
    </source>
</evidence>
<comment type="caution">
    <text evidence="2">The sequence shown here is derived from an EMBL/GenBank/DDBJ whole genome shotgun (WGS) entry which is preliminary data.</text>
</comment>
<proteinExistence type="predicted"/>
<gene>
    <name evidence="2" type="ORF">BDFB_012451</name>
</gene>
<dbReference type="OrthoDB" id="8195099at2759"/>